<evidence type="ECO:0000256" key="5">
    <source>
        <dbReference type="SAM" id="MobiDB-lite"/>
    </source>
</evidence>
<dbReference type="Pfam" id="PF13411">
    <property type="entry name" value="MerR_1"/>
    <property type="match status" value="1"/>
</dbReference>
<name>A0A1V3C4A3_9ACTN</name>
<dbReference type="InterPro" id="IPR000551">
    <property type="entry name" value="MerR-type_HTH_dom"/>
</dbReference>
<evidence type="ECO:0000313" key="10">
    <source>
        <dbReference type="Proteomes" id="UP000584931"/>
    </source>
</evidence>
<reference evidence="8" key="2">
    <citation type="submission" date="2016-08" db="EMBL/GenBank/DDBJ databases">
        <authorList>
            <person name="Seilhamer J.J."/>
        </authorList>
    </citation>
    <scope>NUCLEOTIDE SEQUENCE [LARGE SCALE GENOMIC DNA]</scope>
    <source>
        <strain evidence="8">UTMC102</strain>
    </source>
</reference>
<feature type="domain" description="HTH merR-type" evidence="6">
    <location>
        <begin position="7"/>
        <end position="75"/>
    </location>
</feature>
<keyword evidence="4" id="KW-0804">Transcription</keyword>
<dbReference type="EMBL" id="MCOK01000001">
    <property type="protein sequence ID" value="OOC55624.1"/>
    <property type="molecule type" value="Genomic_DNA"/>
</dbReference>
<feature type="compositionally biased region" description="Polar residues" evidence="5">
    <location>
        <begin position="143"/>
        <end position="157"/>
    </location>
</feature>
<organism evidence="8 9">
    <name type="scientific">Nocardiopsis sinuspersici</name>
    <dbReference type="NCBI Taxonomy" id="501010"/>
    <lineage>
        <taxon>Bacteria</taxon>
        <taxon>Bacillati</taxon>
        <taxon>Actinomycetota</taxon>
        <taxon>Actinomycetes</taxon>
        <taxon>Streptosporangiales</taxon>
        <taxon>Nocardiopsidaceae</taxon>
        <taxon>Nocardiopsis</taxon>
    </lineage>
</organism>
<evidence type="ECO:0000256" key="1">
    <source>
        <dbReference type="ARBA" id="ARBA00022491"/>
    </source>
</evidence>
<dbReference type="SMART" id="SM00422">
    <property type="entry name" value="HTH_MERR"/>
    <property type="match status" value="1"/>
</dbReference>
<evidence type="ECO:0000313" key="9">
    <source>
        <dbReference type="Proteomes" id="UP000189004"/>
    </source>
</evidence>
<evidence type="ECO:0000256" key="2">
    <source>
        <dbReference type="ARBA" id="ARBA00023015"/>
    </source>
</evidence>
<protein>
    <submittedName>
        <fullName evidence="7">DNA-binding transcriptional MerR regulator</fullName>
    </submittedName>
    <submittedName>
        <fullName evidence="8">MerR family transcriptional regulator</fullName>
    </submittedName>
</protein>
<evidence type="ECO:0000256" key="3">
    <source>
        <dbReference type="ARBA" id="ARBA00023125"/>
    </source>
</evidence>
<reference evidence="7 10" key="3">
    <citation type="submission" date="2020-07" db="EMBL/GenBank/DDBJ databases">
        <title>Sequencing the genomes of 1000 actinobacteria strains.</title>
        <authorList>
            <person name="Klenk H.-P."/>
        </authorList>
    </citation>
    <scope>NUCLEOTIDE SEQUENCE [LARGE SCALE GENOMIC DNA]</scope>
    <source>
        <strain evidence="7 10">DSM 45278</strain>
    </source>
</reference>
<dbReference type="InterPro" id="IPR009061">
    <property type="entry name" value="DNA-bd_dom_put_sf"/>
</dbReference>
<dbReference type="PANTHER" id="PTHR30204">
    <property type="entry name" value="REDOX-CYCLING DRUG-SENSING TRANSCRIPTIONAL ACTIVATOR SOXR"/>
    <property type="match status" value="1"/>
</dbReference>
<dbReference type="InterPro" id="IPR047057">
    <property type="entry name" value="MerR_fam"/>
</dbReference>
<dbReference type="PROSITE" id="PS50937">
    <property type="entry name" value="HTH_MERR_2"/>
    <property type="match status" value="1"/>
</dbReference>
<gene>
    <name evidence="7" type="ORF">HNR06_001666</name>
    <name evidence="8" type="ORF">NOSIN_18825</name>
</gene>
<keyword evidence="3 7" id="KW-0238">DNA-binding</keyword>
<dbReference type="AlphaFoldDB" id="A0A1V3C4A3"/>
<dbReference type="OrthoDB" id="9802039at2"/>
<keyword evidence="1" id="KW-0678">Repressor</keyword>
<evidence type="ECO:0000313" key="7">
    <source>
        <dbReference type="EMBL" id="NYH52077.1"/>
    </source>
</evidence>
<evidence type="ECO:0000259" key="6">
    <source>
        <dbReference type="PROSITE" id="PS50937"/>
    </source>
</evidence>
<feature type="region of interest" description="Disordered" evidence="5">
    <location>
        <begin position="136"/>
        <end position="157"/>
    </location>
</feature>
<keyword evidence="9" id="KW-1185">Reference proteome</keyword>
<accession>A0A7Y9XBT6</accession>
<accession>A0A1V3C4A3</accession>
<dbReference type="EMBL" id="JACCHL010000001">
    <property type="protein sequence ID" value="NYH52077.1"/>
    <property type="molecule type" value="Genomic_DNA"/>
</dbReference>
<evidence type="ECO:0000256" key="4">
    <source>
        <dbReference type="ARBA" id="ARBA00023163"/>
    </source>
</evidence>
<comment type="caution">
    <text evidence="8">The sequence shown here is derived from an EMBL/GenBank/DDBJ whole genome shotgun (WGS) entry which is preliminary data.</text>
</comment>
<dbReference type="PANTHER" id="PTHR30204:SF69">
    <property type="entry name" value="MERR-FAMILY TRANSCRIPTIONAL REGULATOR"/>
    <property type="match status" value="1"/>
</dbReference>
<dbReference type="GO" id="GO:0003677">
    <property type="term" value="F:DNA binding"/>
    <property type="evidence" value="ECO:0007669"/>
    <property type="project" value="UniProtKB-KW"/>
</dbReference>
<dbReference type="STRING" id="501010.NOSIN_18825"/>
<dbReference type="CDD" id="cd00592">
    <property type="entry name" value="HTH_MerR-like"/>
    <property type="match status" value="1"/>
</dbReference>
<sequence>MKSRERELSIGELAEPFGLATHVLRHWEAAGVLEPARRSGGQRRYTPEHQLQVALVLRAQEAGFSLAQIREVVGASDGAARRALLTEHLAGLDERLERLRSAREMVAHVVACESGDFLKCPTMRAMLEETAMSECAATHGRTRSPSLWESPWPSTTT</sequence>
<proteinExistence type="predicted"/>
<dbReference type="Proteomes" id="UP000189004">
    <property type="component" value="Unassembled WGS sequence"/>
</dbReference>
<dbReference type="GO" id="GO:0003700">
    <property type="term" value="F:DNA-binding transcription factor activity"/>
    <property type="evidence" value="ECO:0007669"/>
    <property type="project" value="InterPro"/>
</dbReference>
<dbReference type="RefSeq" id="WP_077692053.1">
    <property type="nucleotide sequence ID" value="NZ_JACCHL010000001.1"/>
</dbReference>
<keyword evidence="2" id="KW-0805">Transcription regulation</keyword>
<dbReference type="Proteomes" id="UP000584931">
    <property type="component" value="Unassembled WGS sequence"/>
</dbReference>
<reference evidence="9" key="1">
    <citation type="submission" date="2016-08" db="EMBL/GenBank/DDBJ databases">
        <authorList>
            <person name="Tokovenko B."/>
            <person name="Kalinowski J."/>
        </authorList>
    </citation>
    <scope>NUCLEOTIDE SEQUENCE [LARGE SCALE GENOMIC DNA]</scope>
    <source>
        <strain evidence="9">UTMC102</strain>
    </source>
</reference>
<dbReference type="Gene3D" id="1.10.1660.10">
    <property type="match status" value="1"/>
</dbReference>
<evidence type="ECO:0000313" key="8">
    <source>
        <dbReference type="EMBL" id="OOC55624.1"/>
    </source>
</evidence>
<dbReference type="SUPFAM" id="SSF46955">
    <property type="entry name" value="Putative DNA-binding domain"/>
    <property type="match status" value="1"/>
</dbReference>